<dbReference type="KEGG" id="hna:Hneap_1173"/>
<keyword evidence="3" id="KW-1185">Reference proteome</keyword>
<dbReference type="Proteomes" id="UP000009102">
    <property type="component" value="Chromosome"/>
</dbReference>
<feature type="transmembrane region" description="Helical" evidence="1">
    <location>
        <begin position="15"/>
        <end position="41"/>
    </location>
</feature>
<dbReference type="AlphaFoldDB" id="D0KZY6"/>
<reference evidence="2 3" key="1">
    <citation type="submission" date="2009-10" db="EMBL/GenBank/DDBJ databases">
        <title>Complete sequence of Halothiobacillus neapolitanus c2.</title>
        <authorList>
            <consortium name="US DOE Joint Genome Institute"/>
            <person name="Lucas S."/>
            <person name="Copeland A."/>
            <person name="Lapidus A."/>
            <person name="Glavina del Rio T."/>
            <person name="Tice H."/>
            <person name="Bruce D."/>
            <person name="Goodwin L."/>
            <person name="Pitluck S."/>
            <person name="Davenport K."/>
            <person name="Brettin T."/>
            <person name="Detter J.C."/>
            <person name="Han C."/>
            <person name="Tapia R."/>
            <person name="Larimer F."/>
            <person name="Land M."/>
            <person name="Hauser L."/>
            <person name="Kyrpides N."/>
            <person name="Mikhailova N."/>
            <person name="Kerfeld C."/>
            <person name="Cannon G."/>
            <person name="Heinhort S."/>
        </authorList>
    </citation>
    <scope>NUCLEOTIDE SEQUENCE [LARGE SCALE GENOMIC DNA]</scope>
    <source>
        <strain evidence="3">ATCC 23641 / c2</strain>
    </source>
</reference>
<accession>D0KZY6</accession>
<dbReference type="HOGENOM" id="CLU_3252383_0_0_6"/>
<name>D0KZY6_HALNC</name>
<organism evidence="2 3">
    <name type="scientific">Halothiobacillus neapolitanus (strain ATCC 23641 / DSM 15147 / CIP 104769 / NCIMB 8539 / c2)</name>
    <name type="common">Thiobacillus neapolitanus</name>
    <dbReference type="NCBI Taxonomy" id="555778"/>
    <lineage>
        <taxon>Bacteria</taxon>
        <taxon>Pseudomonadati</taxon>
        <taxon>Pseudomonadota</taxon>
        <taxon>Gammaproteobacteria</taxon>
        <taxon>Chromatiales</taxon>
        <taxon>Halothiobacillaceae</taxon>
        <taxon>Halothiobacillus</taxon>
    </lineage>
</organism>
<evidence type="ECO:0000313" key="3">
    <source>
        <dbReference type="Proteomes" id="UP000009102"/>
    </source>
</evidence>
<evidence type="ECO:0000313" key="2">
    <source>
        <dbReference type="EMBL" id="ACX96009.1"/>
    </source>
</evidence>
<evidence type="ECO:0000256" key="1">
    <source>
        <dbReference type="SAM" id="Phobius"/>
    </source>
</evidence>
<keyword evidence="1" id="KW-1133">Transmembrane helix</keyword>
<proteinExistence type="predicted"/>
<sequence>MNLQEKFDEHTPWKIVHWVISGLITIKGIVFATLTLTLGIVE</sequence>
<protein>
    <submittedName>
        <fullName evidence="2">Uncharacterized protein</fullName>
    </submittedName>
</protein>
<dbReference type="EMBL" id="CP001801">
    <property type="protein sequence ID" value="ACX96009.1"/>
    <property type="molecule type" value="Genomic_DNA"/>
</dbReference>
<dbReference type="RefSeq" id="WP_012824045.1">
    <property type="nucleotide sequence ID" value="NC_013422.1"/>
</dbReference>
<keyword evidence="1" id="KW-0812">Transmembrane</keyword>
<gene>
    <name evidence="2" type="ordered locus">Hneap_1173</name>
</gene>
<keyword evidence="1" id="KW-0472">Membrane</keyword>